<dbReference type="InterPro" id="IPR022742">
    <property type="entry name" value="Hydrolase_4"/>
</dbReference>
<protein>
    <submittedName>
        <fullName evidence="2">Alpha/beta fold hydrolase</fullName>
    </submittedName>
</protein>
<evidence type="ECO:0000313" key="2">
    <source>
        <dbReference type="EMBL" id="MDC8015329.1"/>
    </source>
</evidence>
<proteinExistence type="predicted"/>
<dbReference type="Pfam" id="PF12146">
    <property type="entry name" value="Hydrolase_4"/>
    <property type="match status" value="1"/>
</dbReference>
<evidence type="ECO:0000259" key="1">
    <source>
        <dbReference type="Pfam" id="PF12146"/>
    </source>
</evidence>
<dbReference type="Gene3D" id="3.40.50.1820">
    <property type="entry name" value="alpha/beta hydrolase"/>
    <property type="match status" value="1"/>
</dbReference>
<comment type="caution">
    <text evidence="2">The sequence shown here is derived from an EMBL/GenBank/DDBJ whole genome shotgun (WGS) entry which is preliminary data.</text>
</comment>
<sequence>MSETTDADIAGTWHGKVEIGDTAVPIVLRVSHGDAGLAVLADLLQLGRSGIVYDGAAYANGTLTFVSNSLGEYAGRFDGDRIAGAFAKNGNRYAMTLARGEPAFAAPNRPQLPKPPFDYAIEDAIVDADGCRLAGTLTMPRTRPRAVALLVTGSGAMDRDETVFGHKPFFVLADYLTRRGYAVLRLDDRGVGASTGDRSTLTIADEADDMSAALDWLKHRDDLRGLPIGLIGHSAGSGIARIVAARRADVAFVVSLAGPGIAFDAALADRECRLIAQRGWADAAGIERHRAFTLAIYADLAARADGAPLDAAQVDAIAGRFDAAKTAASFFVPAWIDRCNTPWLRSLLRFDPVATTARVAAPVLAANGERDTQVPAAPNLAAIAQALAAGGNADVEIASLPDLNHLFQTCTTGEAYEYPQIEETFAPRALDVIGDWLDRRFGFA</sequence>
<dbReference type="EMBL" id="JAOVZO020000020">
    <property type="protein sequence ID" value="MDC8015329.1"/>
    <property type="molecule type" value="Genomic_DNA"/>
</dbReference>
<dbReference type="AlphaFoldDB" id="A0A9X4BMH9"/>
<reference evidence="2" key="1">
    <citation type="submission" date="2023-02" db="EMBL/GenBank/DDBJ databases">
        <title>Tahibacter soli sp. nov. isolated from soil.</title>
        <authorList>
            <person name="Baek J.H."/>
            <person name="Lee J.K."/>
            <person name="Choi D.G."/>
            <person name="Jeon C.O."/>
        </authorList>
    </citation>
    <scope>NUCLEOTIDE SEQUENCE</scope>
    <source>
        <strain evidence="2">BL</strain>
    </source>
</reference>
<accession>A0A9X4BMH9</accession>
<keyword evidence="2" id="KW-0378">Hydrolase</keyword>
<dbReference type="RefSeq" id="WP_263544341.1">
    <property type="nucleotide sequence ID" value="NZ_JAOVZO020000020.1"/>
</dbReference>
<dbReference type="SUPFAM" id="SSF53474">
    <property type="entry name" value="alpha/beta-Hydrolases"/>
    <property type="match status" value="1"/>
</dbReference>
<dbReference type="InterPro" id="IPR029058">
    <property type="entry name" value="AB_hydrolase_fold"/>
</dbReference>
<dbReference type="Proteomes" id="UP001139971">
    <property type="component" value="Unassembled WGS sequence"/>
</dbReference>
<keyword evidence="3" id="KW-1185">Reference proteome</keyword>
<gene>
    <name evidence="2" type="ORF">OD750_022560</name>
</gene>
<evidence type="ECO:0000313" key="3">
    <source>
        <dbReference type="Proteomes" id="UP001139971"/>
    </source>
</evidence>
<dbReference type="PANTHER" id="PTHR43265:SF1">
    <property type="entry name" value="ESTERASE ESTD"/>
    <property type="match status" value="1"/>
</dbReference>
<organism evidence="2 3">
    <name type="scientific">Tahibacter soli</name>
    <dbReference type="NCBI Taxonomy" id="2983605"/>
    <lineage>
        <taxon>Bacteria</taxon>
        <taxon>Pseudomonadati</taxon>
        <taxon>Pseudomonadota</taxon>
        <taxon>Gammaproteobacteria</taxon>
        <taxon>Lysobacterales</taxon>
        <taxon>Rhodanobacteraceae</taxon>
        <taxon>Tahibacter</taxon>
    </lineage>
</organism>
<name>A0A9X4BMH9_9GAMM</name>
<dbReference type="GO" id="GO:0052689">
    <property type="term" value="F:carboxylic ester hydrolase activity"/>
    <property type="evidence" value="ECO:0007669"/>
    <property type="project" value="TreeGrafter"/>
</dbReference>
<dbReference type="PANTHER" id="PTHR43265">
    <property type="entry name" value="ESTERASE ESTD"/>
    <property type="match status" value="1"/>
</dbReference>
<feature type="domain" description="Serine aminopeptidase S33" evidence="1">
    <location>
        <begin position="172"/>
        <end position="405"/>
    </location>
</feature>
<dbReference type="InterPro" id="IPR053145">
    <property type="entry name" value="AB_hydrolase_Est10"/>
</dbReference>